<organism evidence="2 3">
    <name type="scientific">Plantactinospora mayteni</name>
    <dbReference type="NCBI Taxonomy" id="566021"/>
    <lineage>
        <taxon>Bacteria</taxon>
        <taxon>Bacillati</taxon>
        <taxon>Actinomycetota</taxon>
        <taxon>Actinomycetes</taxon>
        <taxon>Micromonosporales</taxon>
        <taxon>Micromonosporaceae</taxon>
        <taxon>Plantactinospora</taxon>
    </lineage>
</organism>
<evidence type="ECO:0000313" key="3">
    <source>
        <dbReference type="Proteomes" id="UP000621500"/>
    </source>
</evidence>
<dbReference type="Proteomes" id="UP000621500">
    <property type="component" value="Unassembled WGS sequence"/>
</dbReference>
<gene>
    <name evidence="2" type="ORF">Pma05_70570</name>
</gene>
<evidence type="ECO:0000256" key="1">
    <source>
        <dbReference type="SAM" id="MobiDB-lite"/>
    </source>
</evidence>
<protein>
    <recommendedName>
        <fullName evidence="4">DUF3024 domain-containing protein</fullName>
    </recommendedName>
</protein>
<accession>A0ABQ4F0P1</accession>
<proteinExistence type="predicted"/>
<feature type="region of interest" description="Disordered" evidence="1">
    <location>
        <begin position="1"/>
        <end position="21"/>
    </location>
</feature>
<dbReference type="EMBL" id="BONX01000053">
    <property type="protein sequence ID" value="GIH00485.1"/>
    <property type="molecule type" value="Genomic_DNA"/>
</dbReference>
<sequence length="136" mass="14852">MSETDQVDGPGSNPIPAATVPPTTQEVVWSTNAQSVDTDLDRVVNRYGVVNTLLAAGIDPTGIRVYQEPVDYAVHWVVVLADGRNVVLTDDTEEHVSWLEGRWPFAATFSGRDGVRTEIDGSIDRLMARIVAWCIA</sequence>
<comment type="caution">
    <text evidence="2">The sequence shown here is derived from an EMBL/GenBank/DDBJ whole genome shotgun (WGS) entry which is preliminary data.</text>
</comment>
<reference evidence="2 3" key="1">
    <citation type="submission" date="2021-01" db="EMBL/GenBank/DDBJ databases">
        <title>Whole genome shotgun sequence of Plantactinospora mayteni NBRC 109088.</title>
        <authorList>
            <person name="Komaki H."/>
            <person name="Tamura T."/>
        </authorList>
    </citation>
    <scope>NUCLEOTIDE SEQUENCE [LARGE SCALE GENOMIC DNA]</scope>
    <source>
        <strain evidence="2 3">NBRC 109088</strain>
    </source>
</reference>
<dbReference type="RefSeq" id="WP_203861785.1">
    <property type="nucleotide sequence ID" value="NZ_BAAAZQ010000023.1"/>
</dbReference>
<evidence type="ECO:0008006" key="4">
    <source>
        <dbReference type="Google" id="ProtNLM"/>
    </source>
</evidence>
<evidence type="ECO:0000313" key="2">
    <source>
        <dbReference type="EMBL" id="GIH00485.1"/>
    </source>
</evidence>
<keyword evidence="3" id="KW-1185">Reference proteome</keyword>
<name>A0ABQ4F0P1_9ACTN</name>